<reference evidence="1" key="1">
    <citation type="submission" date="2020-02" db="EMBL/GenBank/DDBJ databases">
        <title>Genome sequencing of the panga catfish, Pangasius djambal.</title>
        <authorList>
            <person name="Wen M."/>
            <person name="Zahm M."/>
            <person name="Roques C."/>
            <person name="Cabau C."/>
            <person name="Klopp C."/>
            <person name="Donnadieu C."/>
            <person name="Jouanno E."/>
            <person name="Avarre J.-C."/>
            <person name="Campet M."/>
            <person name="Ha T."/>
            <person name="Dugue R."/>
            <person name="Lampietro C."/>
            <person name="Louis A."/>
            <person name="Herpin A."/>
            <person name="Echchiki A."/>
            <person name="Berthelot C."/>
            <person name="Parey E."/>
            <person name="Roest-Crollius H."/>
            <person name="Braasch I."/>
            <person name="Postlethwait J.H."/>
            <person name="Bobe J."/>
            <person name="Montfort J."/>
            <person name="Bouchez O."/>
            <person name="Begum T."/>
            <person name="Schartl M."/>
            <person name="Gustiano R."/>
            <person name="Guiguen Y."/>
        </authorList>
    </citation>
    <scope>NUCLEOTIDE SEQUENCE</scope>
    <source>
        <strain evidence="1">Pdj_M5554</strain>
    </source>
</reference>
<protein>
    <submittedName>
        <fullName evidence="1">Uncharacterized protein</fullName>
    </submittedName>
</protein>
<organism evidence="1 2">
    <name type="scientific">Pangasius djambal</name>
    <dbReference type="NCBI Taxonomy" id="1691987"/>
    <lineage>
        <taxon>Eukaryota</taxon>
        <taxon>Metazoa</taxon>
        <taxon>Chordata</taxon>
        <taxon>Craniata</taxon>
        <taxon>Vertebrata</taxon>
        <taxon>Euteleostomi</taxon>
        <taxon>Actinopterygii</taxon>
        <taxon>Neopterygii</taxon>
        <taxon>Teleostei</taxon>
        <taxon>Ostariophysi</taxon>
        <taxon>Siluriformes</taxon>
        <taxon>Pangasiidae</taxon>
        <taxon>Pangasius</taxon>
    </lineage>
</organism>
<proteinExistence type="predicted"/>
<accession>A0ACC5ZKS8</accession>
<keyword evidence="2" id="KW-1185">Reference proteome</keyword>
<dbReference type="EMBL" id="CM041000">
    <property type="protein sequence ID" value="MCJ8748192.1"/>
    <property type="molecule type" value="Genomic_DNA"/>
</dbReference>
<comment type="caution">
    <text evidence="1">The sequence shown here is derived from an EMBL/GenBank/DDBJ whole genome shotgun (WGS) entry which is preliminary data.</text>
</comment>
<name>A0ACC5ZKS8_9TELE</name>
<feature type="non-terminal residue" evidence="1">
    <location>
        <position position="1"/>
    </location>
</feature>
<dbReference type="Proteomes" id="UP000830395">
    <property type="component" value="Chromosome 26"/>
</dbReference>
<evidence type="ECO:0000313" key="2">
    <source>
        <dbReference type="Proteomes" id="UP000830395"/>
    </source>
</evidence>
<sequence>PCASGVFSRYSSFLPQSKDMWCSLIGISKMSIVCVNECVCSCALRWVGTPSRVSPALCPRFPGIGSRLPMTLCRSPPVNRIMVNFRASSPKFSRIHFTALLSSTVNLPSLITRRNT</sequence>
<evidence type="ECO:0000313" key="1">
    <source>
        <dbReference type="EMBL" id="MCJ8748192.1"/>
    </source>
</evidence>
<gene>
    <name evidence="1" type="ORF">PDJAM_G00162130</name>
</gene>